<gene>
    <name evidence="1" type="ORF">PAXRUDRAFT_260315</name>
</gene>
<dbReference type="EMBL" id="KN824956">
    <property type="protein sequence ID" value="KIK97025.1"/>
    <property type="molecule type" value="Genomic_DNA"/>
</dbReference>
<organism evidence="1 2">
    <name type="scientific">Paxillus rubicundulus Ve08.2h10</name>
    <dbReference type="NCBI Taxonomy" id="930991"/>
    <lineage>
        <taxon>Eukaryota</taxon>
        <taxon>Fungi</taxon>
        <taxon>Dikarya</taxon>
        <taxon>Basidiomycota</taxon>
        <taxon>Agaricomycotina</taxon>
        <taxon>Agaricomycetes</taxon>
        <taxon>Agaricomycetidae</taxon>
        <taxon>Boletales</taxon>
        <taxon>Paxilineae</taxon>
        <taxon>Paxillaceae</taxon>
        <taxon>Paxillus</taxon>
    </lineage>
</organism>
<name>A0A0D0EB13_9AGAM</name>
<dbReference type="HOGENOM" id="CLU_2671759_0_0_1"/>
<accession>A0A0D0EB13</accession>
<keyword evidence="2" id="KW-1185">Reference proteome</keyword>
<dbReference type="AlphaFoldDB" id="A0A0D0EB13"/>
<evidence type="ECO:0000313" key="2">
    <source>
        <dbReference type="Proteomes" id="UP000054538"/>
    </source>
</evidence>
<reference evidence="1 2" key="1">
    <citation type="submission" date="2014-04" db="EMBL/GenBank/DDBJ databases">
        <authorList>
            <consortium name="DOE Joint Genome Institute"/>
            <person name="Kuo A."/>
            <person name="Kohler A."/>
            <person name="Jargeat P."/>
            <person name="Nagy L.G."/>
            <person name="Floudas D."/>
            <person name="Copeland A."/>
            <person name="Barry K.W."/>
            <person name="Cichocki N."/>
            <person name="Veneault-Fourrey C."/>
            <person name="LaButti K."/>
            <person name="Lindquist E.A."/>
            <person name="Lipzen A."/>
            <person name="Lundell T."/>
            <person name="Morin E."/>
            <person name="Murat C."/>
            <person name="Sun H."/>
            <person name="Tunlid A."/>
            <person name="Henrissat B."/>
            <person name="Grigoriev I.V."/>
            <person name="Hibbett D.S."/>
            <person name="Martin F."/>
            <person name="Nordberg H.P."/>
            <person name="Cantor M.N."/>
            <person name="Hua S.X."/>
        </authorList>
    </citation>
    <scope>NUCLEOTIDE SEQUENCE [LARGE SCALE GENOMIC DNA]</scope>
    <source>
        <strain evidence="1 2">Ve08.2h10</strain>
    </source>
</reference>
<protein>
    <submittedName>
        <fullName evidence="1">Uncharacterized protein</fullName>
    </submittedName>
</protein>
<sequence>MLAAPKGSDIQRKVVVDPHRADPRFPLSAPEGGPHSTHAFGFTRLEGEYRRSALGEYSSWRALEWKLRITECFII</sequence>
<dbReference type="Proteomes" id="UP000054538">
    <property type="component" value="Unassembled WGS sequence"/>
</dbReference>
<dbReference type="InParanoid" id="A0A0D0EB13"/>
<reference evidence="2" key="2">
    <citation type="submission" date="2015-01" db="EMBL/GenBank/DDBJ databases">
        <title>Evolutionary Origins and Diversification of the Mycorrhizal Mutualists.</title>
        <authorList>
            <consortium name="DOE Joint Genome Institute"/>
            <consortium name="Mycorrhizal Genomics Consortium"/>
            <person name="Kohler A."/>
            <person name="Kuo A."/>
            <person name="Nagy L.G."/>
            <person name="Floudas D."/>
            <person name="Copeland A."/>
            <person name="Barry K.W."/>
            <person name="Cichocki N."/>
            <person name="Veneault-Fourrey C."/>
            <person name="LaButti K."/>
            <person name="Lindquist E.A."/>
            <person name="Lipzen A."/>
            <person name="Lundell T."/>
            <person name="Morin E."/>
            <person name="Murat C."/>
            <person name="Riley R."/>
            <person name="Ohm R."/>
            <person name="Sun H."/>
            <person name="Tunlid A."/>
            <person name="Henrissat B."/>
            <person name="Grigoriev I.V."/>
            <person name="Hibbett D.S."/>
            <person name="Martin F."/>
        </authorList>
    </citation>
    <scope>NUCLEOTIDE SEQUENCE [LARGE SCALE GENOMIC DNA]</scope>
    <source>
        <strain evidence="2">Ve08.2h10</strain>
    </source>
</reference>
<proteinExistence type="predicted"/>
<evidence type="ECO:0000313" key="1">
    <source>
        <dbReference type="EMBL" id="KIK97025.1"/>
    </source>
</evidence>